<evidence type="ECO:0008006" key="4">
    <source>
        <dbReference type="Google" id="ProtNLM"/>
    </source>
</evidence>
<keyword evidence="1" id="KW-0812">Transmembrane</keyword>
<dbReference type="Proteomes" id="UP000192939">
    <property type="component" value="Unassembled WGS sequence"/>
</dbReference>
<evidence type="ECO:0000256" key="1">
    <source>
        <dbReference type="SAM" id="Phobius"/>
    </source>
</evidence>
<proteinExistence type="predicted"/>
<protein>
    <recommendedName>
        <fullName evidence="4">DNA-directed RNA polymerase subunit beta</fullName>
    </recommendedName>
</protein>
<dbReference type="EMBL" id="FXAE01000004">
    <property type="protein sequence ID" value="SMF00373.1"/>
    <property type="molecule type" value="Genomic_DNA"/>
</dbReference>
<evidence type="ECO:0000313" key="3">
    <source>
        <dbReference type="Proteomes" id="UP000192939"/>
    </source>
</evidence>
<organism evidence="2 3">
    <name type="scientific">Paenibacillus barengoltzii J12</name>
    <dbReference type="NCBI Taxonomy" id="935846"/>
    <lineage>
        <taxon>Bacteria</taxon>
        <taxon>Bacillati</taxon>
        <taxon>Bacillota</taxon>
        <taxon>Bacilli</taxon>
        <taxon>Bacillales</taxon>
        <taxon>Paenibacillaceae</taxon>
        <taxon>Paenibacillus</taxon>
    </lineage>
</organism>
<evidence type="ECO:0000313" key="2">
    <source>
        <dbReference type="EMBL" id="SMF00373.1"/>
    </source>
</evidence>
<keyword evidence="3" id="KW-1185">Reference proteome</keyword>
<gene>
    <name evidence="2" type="ORF">SAMN02744124_00766</name>
</gene>
<dbReference type="Pfam" id="PF19136">
    <property type="entry name" value="DUF5819"/>
    <property type="match status" value="1"/>
</dbReference>
<keyword evidence="1" id="KW-0472">Membrane</keyword>
<accession>A0ABY1LTK0</accession>
<dbReference type="InterPro" id="IPR043857">
    <property type="entry name" value="DUF5819"/>
</dbReference>
<reference evidence="2 3" key="1">
    <citation type="submission" date="2017-04" db="EMBL/GenBank/DDBJ databases">
        <authorList>
            <person name="Varghese N."/>
            <person name="Submissions S."/>
        </authorList>
    </citation>
    <scope>NUCLEOTIDE SEQUENCE [LARGE SCALE GENOMIC DNA]</scope>
    <source>
        <strain evidence="2 3">J12</strain>
    </source>
</reference>
<comment type="caution">
    <text evidence="2">The sequence shown here is derived from an EMBL/GenBank/DDBJ whole genome shotgun (WGS) entry which is preliminary data.</text>
</comment>
<name>A0ABY1LTK0_9BACL</name>
<keyword evidence="1" id="KW-1133">Transmembrane helix</keyword>
<feature type="transmembrane region" description="Helical" evidence="1">
    <location>
        <begin position="12"/>
        <end position="33"/>
    </location>
</feature>
<sequence>MQIRWKKRFLNLMVVLLAIFSVFHFSVIVLHAGPINPISAKLQSQINAYVTPFFQQNWHLFAPNPVTTNFKLYVKVRYTEPGKNEIVESKWLDMVSPMLKKNEETLFSPYNRLIRLGSGYVHELKLGGHDELTYELLNTITDDSPLYDRIDEKMNKHIEDQKRMTYRYVSAYAKAAFPDKRVLSVQFMTGQQDAVPYSKRNDENYRVEEKFIIYEWREIDHDVLPFP</sequence>